<sequence>MESLDNFDDRAAEHPELRKRRTSFILRVFGKKILVLLPFSKVAQGIACPCPPIGGPPELKIYLINLACFNGGSDYGEGWMVKISVNRRYLQIMGSRINLNHIRQPYRPNPVNPVKCCLSVNRCLSVSLNYKYLDTGVIGRESDGTTRTQAEEFIEKARQDAKSGRLNLPKRRKIVLGFEEAAERYLAKLEQEGGKDLLMKRRRLSLHVVPFFKGFRLSKITSFDIERYKKHRFLKSLCVAG</sequence>
<proteinExistence type="predicted"/>
<evidence type="ECO:0000313" key="3">
    <source>
        <dbReference type="Proteomes" id="UP000244152"/>
    </source>
</evidence>
<evidence type="ECO:0000256" key="1">
    <source>
        <dbReference type="ARBA" id="ARBA00023125"/>
    </source>
</evidence>
<dbReference type="Proteomes" id="UP000244152">
    <property type="component" value="Unassembled WGS sequence"/>
</dbReference>
<organism evidence="2 3">
    <name type="scientific">Nitrosospira multiformis</name>
    <dbReference type="NCBI Taxonomy" id="1231"/>
    <lineage>
        <taxon>Bacteria</taxon>
        <taxon>Pseudomonadati</taxon>
        <taxon>Pseudomonadota</taxon>
        <taxon>Betaproteobacteria</taxon>
        <taxon>Nitrosomonadales</taxon>
        <taxon>Nitrosomonadaceae</taxon>
        <taxon>Nitrosospira</taxon>
    </lineage>
</organism>
<accession>A0A2T5I301</accession>
<dbReference type="EMBL" id="QAOK01000044">
    <property type="protein sequence ID" value="PTQ78215.1"/>
    <property type="molecule type" value="Genomic_DNA"/>
</dbReference>
<dbReference type="Gene3D" id="1.10.150.130">
    <property type="match status" value="1"/>
</dbReference>
<dbReference type="GO" id="GO:0003677">
    <property type="term" value="F:DNA binding"/>
    <property type="evidence" value="ECO:0007669"/>
    <property type="project" value="UniProtKB-KW"/>
</dbReference>
<keyword evidence="1" id="KW-0238">DNA-binding</keyword>
<dbReference type="AlphaFoldDB" id="A0A2T5I301"/>
<reference evidence="2 3" key="1">
    <citation type="submission" date="2018-04" db="EMBL/GenBank/DDBJ databases">
        <title>Active sludge and wastewater microbial communities from Klosterneuburg, Austria.</title>
        <authorList>
            <person name="Wagner M."/>
        </authorList>
    </citation>
    <scope>NUCLEOTIDE SEQUENCE [LARGE SCALE GENOMIC DNA]</scope>
    <source>
        <strain evidence="2 3">Nl12</strain>
    </source>
</reference>
<gene>
    <name evidence="2" type="ORF">C8R21_1444</name>
</gene>
<name>A0A2T5I301_9PROT</name>
<evidence type="ECO:0000313" key="2">
    <source>
        <dbReference type="EMBL" id="PTQ78215.1"/>
    </source>
</evidence>
<protein>
    <submittedName>
        <fullName evidence="2">Uncharacterized protein</fullName>
    </submittedName>
</protein>
<dbReference type="InterPro" id="IPR010998">
    <property type="entry name" value="Integrase_recombinase_N"/>
</dbReference>
<comment type="caution">
    <text evidence="2">The sequence shown here is derived from an EMBL/GenBank/DDBJ whole genome shotgun (WGS) entry which is preliminary data.</text>
</comment>